<dbReference type="GO" id="GO:0008241">
    <property type="term" value="F:peptidyl-dipeptidase activity"/>
    <property type="evidence" value="ECO:0007669"/>
    <property type="project" value="UniProtKB-EC"/>
</dbReference>
<dbReference type="Gene3D" id="3.40.50.880">
    <property type="match status" value="1"/>
</dbReference>
<comment type="caution">
    <text evidence="9">The sequence shown here is derived from an EMBL/GenBank/DDBJ whole genome shotgun (WGS) entry which is preliminary data.</text>
</comment>
<dbReference type="InterPro" id="IPR005320">
    <property type="entry name" value="Peptidase_S51"/>
</dbReference>
<dbReference type="SUPFAM" id="SSF52317">
    <property type="entry name" value="Class I glutamine amidotransferase-like"/>
    <property type="match status" value="1"/>
</dbReference>
<sequence length="286" mass="29632">MQGPPRTRLLVIGGAEDKVGTARVLRRFVRLAGGAQARLLVLPTASMVEDEMVETYRTAFGRIGVDQVSAVQPTSRAEADDPGLAAQVDAATGIFMTGGNQLKLAQLVVGTALGNAIVDAYRRGVVVAGTSAGASIMSAHMIALGEEGITPRQRASQLSAGLGLLPGVIVDQHFDQRARYGRLLSMVALSPHLIGMGVDEDTAALVTDGRRVEVVGTGAVFVVDAARAVTNAAEAPEGAPVLVSGATVHTLPTGARFDLEARALEKFAPRRVDPAVAALASGARRR</sequence>
<comment type="function">
    <text evidence="2">Exopeptidase that catalyzes the hydrolytic cleavage of multi-L-arginyl-poly-L-aspartic acid (cyanophycin; a water-insoluble reserve polymer) into aspartate-arginine dipeptides.</text>
</comment>
<keyword evidence="10" id="KW-1185">Reference proteome</keyword>
<organism evidence="9 10">
    <name type="scientific">Angustibacter luteus</name>
    <dbReference type="NCBI Taxonomy" id="658456"/>
    <lineage>
        <taxon>Bacteria</taxon>
        <taxon>Bacillati</taxon>
        <taxon>Actinomycetota</taxon>
        <taxon>Actinomycetes</taxon>
        <taxon>Kineosporiales</taxon>
        <taxon>Kineosporiaceae</taxon>
    </lineage>
</organism>
<name>A0ABW1JBF3_9ACTN</name>
<evidence type="ECO:0000256" key="6">
    <source>
        <dbReference type="ARBA" id="ARBA00022670"/>
    </source>
</evidence>
<keyword evidence="8" id="KW-0720">Serine protease</keyword>
<dbReference type="Proteomes" id="UP001596189">
    <property type="component" value="Unassembled WGS sequence"/>
</dbReference>
<gene>
    <name evidence="9" type="ORF">ACFQDO_02900</name>
</gene>
<dbReference type="InterPro" id="IPR029062">
    <property type="entry name" value="Class_I_gatase-like"/>
</dbReference>
<keyword evidence="9" id="KW-0121">Carboxypeptidase</keyword>
<protein>
    <recommendedName>
        <fullName evidence="5">Cyanophycinase</fullName>
        <ecNumber evidence="4">3.4.15.6</ecNumber>
    </recommendedName>
</protein>
<evidence type="ECO:0000313" key="10">
    <source>
        <dbReference type="Proteomes" id="UP001596189"/>
    </source>
</evidence>
<evidence type="ECO:0000256" key="1">
    <source>
        <dbReference type="ARBA" id="ARBA00001092"/>
    </source>
</evidence>
<dbReference type="Pfam" id="PF03575">
    <property type="entry name" value="Peptidase_S51"/>
    <property type="match status" value="1"/>
</dbReference>
<dbReference type="NCBIfam" id="TIGR02069">
    <property type="entry name" value="cyanophycinase"/>
    <property type="match status" value="1"/>
</dbReference>
<proteinExistence type="inferred from homology"/>
<reference evidence="10" key="1">
    <citation type="journal article" date="2019" name="Int. J. Syst. Evol. Microbiol.">
        <title>The Global Catalogue of Microorganisms (GCM) 10K type strain sequencing project: providing services to taxonomists for standard genome sequencing and annotation.</title>
        <authorList>
            <consortium name="The Broad Institute Genomics Platform"/>
            <consortium name="The Broad Institute Genome Sequencing Center for Infectious Disease"/>
            <person name="Wu L."/>
            <person name="Ma J."/>
        </authorList>
    </citation>
    <scope>NUCLEOTIDE SEQUENCE [LARGE SCALE GENOMIC DNA]</scope>
    <source>
        <strain evidence="10">KACC 14249</strain>
    </source>
</reference>
<dbReference type="PIRSF" id="PIRSF032067">
    <property type="entry name" value="Cyanophycinase"/>
    <property type="match status" value="1"/>
</dbReference>
<evidence type="ECO:0000256" key="2">
    <source>
        <dbReference type="ARBA" id="ARBA00002039"/>
    </source>
</evidence>
<dbReference type="PANTHER" id="PTHR36175:SF1">
    <property type="entry name" value="CYANOPHYCINASE"/>
    <property type="match status" value="1"/>
</dbReference>
<comment type="catalytic activity">
    <reaction evidence="1">
        <text>[L-4-(L-arginin-2-N-yl)aspartate](n) + H2O = [L-4-(L-arginin-2-N-yl)aspartate](n-1) + L-4-(L-arginin-2-N-yl)aspartate</text>
        <dbReference type="Rhea" id="RHEA:12845"/>
        <dbReference type="Rhea" id="RHEA-COMP:13728"/>
        <dbReference type="Rhea" id="RHEA-COMP:13734"/>
        <dbReference type="ChEBI" id="CHEBI:15377"/>
        <dbReference type="ChEBI" id="CHEBI:137986"/>
        <dbReference type="ChEBI" id="CHEBI:137991"/>
        <dbReference type="EC" id="3.4.15.6"/>
    </reaction>
</comment>
<dbReference type="PANTHER" id="PTHR36175">
    <property type="entry name" value="CYANOPHYCINASE"/>
    <property type="match status" value="1"/>
</dbReference>
<dbReference type="EMBL" id="JBHSRD010000002">
    <property type="protein sequence ID" value="MFC6006068.1"/>
    <property type="molecule type" value="Genomic_DNA"/>
</dbReference>
<evidence type="ECO:0000256" key="3">
    <source>
        <dbReference type="ARBA" id="ARBA00006534"/>
    </source>
</evidence>
<dbReference type="GO" id="GO:0004180">
    <property type="term" value="F:carboxypeptidase activity"/>
    <property type="evidence" value="ECO:0007669"/>
    <property type="project" value="UniProtKB-KW"/>
</dbReference>
<evidence type="ECO:0000256" key="8">
    <source>
        <dbReference type="ARBA" id="ARBA00022825"/>
    </source>
</evidence>
<evidence type="ECO:0000256" key="5">
    <source>
        <dbReference type="ARBA" id="ARBA00015719"/>
    </source>
</evidence>
<evidence type="ECO:0000313" key="9">
    <source>
        <dbReference type="EMBL" id="MFC6006068.1"/>
    </source>
</evidence>
<keyword evidence="6" id="KW-0645">Protease</keyword>
<dbReference type="CDD" id="cd03145">
    <property type="entry name" value="GAT1_cyanophycinase"/>
    <property type="match status" value="1"/>
</dbReference>
<comment type="similarity">
    <text evidence="3">Belongs to the peptidase S51 family.</text>
</comment>
<evidence type="ECO:0000256" key="7">
    <source>
        <dbReference type="ARBA" id="ARBA00022801"/>
    </source>
</evidence>
<keyword evidence="7 9" id="KW-0378">Hydrolase</keyword>
<evidence type="ECO:0000256" key="4">
    <source>
        <dbReference type="ARBA" id="ARBA00013115"/>
    </source>
</evidence>
<dbReference type="InterPro" id="IPR011811">
    <property type="entry name" value="Peptidase_S51_cyanophycinase"/>
</dbReference>
<accession>A0ABW1JBF3</accession>
<dbReference type="RefSeq" id="WP_345716932.1">
    <property type="nucleotide sequence ID" value="NZ_BAABFP010000005.1"/>
</dbReference>
<dbReference type="EC" id="3.4.15.6" evidence="4"/>